<keyword evidence="3" id="KW-0997">Cell inner membrane</keyword>
<evidence type="ECO:0000256" key="3">
    <source>
        <dbReference type="ARBA" id="ARBA00022519"/>
    </source>
</evidence>
<evidence type="ECO:0000256" key="6">
    <source>
        <dbReference type="ARBA" id="ARBA00023136"/>
    </source>
</evidence>
<sequence length="882" mass="95796">MSSNENQQDSFSPKVKKESGLSPLWLLPIVTIILAGWLVMGAINDAGERIQIHFSDAQGLIAGRTTIRYQGLEVGMVKDIKLADDLESIFVDADVYPEATKLLSDKTRFWLVKPTASLSGISGLDALVSGNYISIHPGGEISDNDDSDKTVFQGLDHAPSDLLASEGTNILLRSTELGSISIGSQIVYKKIPIGEVYGYQLDEDAKSVQIRAFIEDEYTSLISSNSRFWNVSGIGAHIGFGGVDVQIESLSAMLGGAIAVDSPDEGAPLQEGDEYKLYPDLNTAGRGIRIQVMLPNDNKINTNGAPVMYKGIEVGQVTDVQLSEDKQHIIAFASVQPSFADTLNTGTRFLLEEAKLSLSGVENLGNLVTGNFLTLVPGEGEKARKFTAIRKDALLREQNGSLPIQLIAESSYGLEAGSNIHYRGLPVGSISDIKLVKEKVIIDALIDKVYAPLIKSNNRFYISGNITADLTDSGISVHVPPAKQILSGAISFTSDGVTTPSDSYQLFPSQALAELADFNQSGSQTLTVFSQSLPSVSEGSPLLYRNLQVGKVSSYALSKNGVLIKLKINNQYKHLLSKNTVFWNYSGIKVKADLNGVDITAAPLLNMIKGGIAFDSLDGIENKERDHWKLYNSYDEAKKYGKQITLTSDHNAAITAGMKLKYQGVPVGEVTSVTPNFHQENVSISARILPQYVSHIAKNDSHFWIVQPQLGIRGVKNIESLLGQYIQVEPAGTKAKYTFALENKSKATKGKVFFLQSPSRSSLAEGTPVLFRDIEVGQVTNVTLGDLSDRIITTIEVAPKYAYLVRENTLFWNVSGVDVSIGLTGAKIKAGTVDSIVRGGIEFATPDTNPLKPIADANQAFLLHDARQPEWKEWRTIIPKPR</sequence>
<dbReference type="PANTHER" id="PTHR30462:SF0">
    <property type="entry name" value="INTERMEMBRANE TRANSPORT PROTEIN YEBT"/>
    <property type="match status" value="1"/>
</dbReference>
<feature type="domain" description="Mce/MlaD" evidence="8">
    <location>
        <begin position="287"/>
        <end position="378"/>
    </location>
</feature>
<evidence type="ECO:0000256" key="5">
    <source>
        <dbReference type="ARBA" id="ARBA00022989"/>
    </source>
</evidence>
<dbReference type="Pfam" id="PF02470">
    <property type="entry name" value="MlaD"/>
    <property type="match status" value="7"/>
</dbReference>
<organism evidence="9 10">
    <name type="scientific">Vibrio tapetis subsp. tapetis</name>
    <dbReference type="NCBI Taxonomy" id="1671868"/>
    <lineage>
        <taxon>Bacteria</taxon>
        <taxon>Pseudomonadati</taxon>
        <taxon>Pseudomonadota</taxon>
        <taxon>Gammaproteobacteria</taxon>
        <taxon>Vibrionales</taxon>
        <taxon>Vibrionaceae</taxon>
        <taxon>Vibrio</taxon>
    </lineage>
</organism>
<dbReference type="KEGG" id="vta:A0599"/>
<accession>A0A2N8Z9I2</accession>
<protein>
    <submittedName>
        <fullName evidence="9">Putative Paraquat-inducible protein B</fullName>
    </submittedName>
</protein>
<keyword evidence="2" id="KW-1003">Cell membrane</keyword>
<evidence type="ECO:0000259" key="8">
    <source>
        <dbReference type="Pfam" id="PF02470"/>
    </source>
</evidence>
<evidence type="ECO:0000313" key="9">
    <source>
        <dbReference type="EMBL" id="SON48578.1"/>
    </source>
</evidence>
<evidence type="ECO:0000256" key="1">
    <source>
        <dbReference type="ARBA" id="ARBA00004533"/>
    </source>
</evidence>
<reference evidence="9 10" key="1">
    <citation type="submission" date="2017-10" db="EMBL/GenBank/DDBJ databases">
        <authorList>
            <person name="Banno H."/>
            <person name="Chua N.-H."/>
        </authorList>
    </citation>
    <scope>NUCLEOTIDE SEQUENCE [LARGE SCALE GENOMIC DNA]</scope>
    <source>
        <strain evidence="9">Vibrio tapetis CECT4600</strain>
    </source>
</reference>
<dbReference type="PANTHER" id="PTHR30462">
    <property type="entry name" value="INTERMEMBRANE TRANSPORT PROTEIN PQIB-RELATED"/>
    <property type="match status" value="1"/>
</dbReference>
<dbReference type="AlphaFoldDB" id="A0A2N8Z9I2"/>
<keyword evidence="5 7" id="KW-1133">Transmembrane helix</keyword>
<evidence type="ECO:0000256" key="2">
    <source>
        <dbReference type="ARBA" id="ARBA00022475"/>
    </source>
</evidence>
<feature type="domain" description="Mce/MlaD" evidence="8">
    <location>
        <begin position="403"/>
        <end position="464"/>
    </location>
</feature>
<dbReference type="RefSeq" id="WP_102521405.1">
    <property type="nucleotide sequence ID" value="NZ_LT960611.1"/>
</dbReference>
<dbReference type="InterPro" id="IPR003399">
    <property type="entry name" value="Mce/MlaD"/>
</dbReference>
<keyword evidence="6 7" id="KW-0472">Membrane</keyword>
<evidence type="ECO:0000256" key="4">
    <source>
        <dbReference type="ARBA" id="ARBA00022692"/>
    </source>
</evidence>
<dbReference type="Proteomes" id="UP000235828">
    <property type="component" value="Chromosome A"/>
</dbReference>
<keyword evidence="10" id="KW-1185">Reference proteome</keyword>
<feature type="domain" description="Mce/MlaD" evidence="8">
    <location>
        <begin position="47"/>
        <end position="138"/>
    </location>
</feature>
<feature type="domain" description="Mce/MlaD" evidence="8">
    <location>
        <begin position="524"/>
        <end position="594"/>
    </location>
</feature>
<proteinExistence type="predicted"/>
<dbReference type="EMBL" id="LT960611">
    <property type="protein sequence ID" value="SON48578.1"/>
    <property type="molecule type" value="Genomic_DNA"/>
</dbReference>
<name>A0A2N8Z9I2_9VIBR</name>
<comment type="subcellular location">
    <subcellularLocation>
        <location evidence="1">Cell inner membrane</location>
    </subcellularLocation>
</comment>
<dbReference type="InterPro" id="IPR051800">
    <property type="entry name" value="PqiA-PqiB_transport"/>
</dbReference>
<evidence type="ECO:0000256" key="7">
    <source>
        <dbReference type="SAM" id="Phobius"/>
    </source>
</evidence>
<keyword evidence="4 7" id="KW-0812">Transmembrane</keyword>
<feature type="transmembrane region" description="Helical" evidence="7">
    <location>
        <begin position="21"/>
        <end position="43"/>
    </location>
</feature>
<dbReference type="OrthoDB" id="9806984at2"/>
<dbReference type="GO" id="GO:0005886">
    <property type="term" value="C:plasma membrane"/>
    <property type="evidence" value="ECO:0007669"/>
    <property type="project" value="UniProtKB-SubCell"/>
</dbReference>
<evidence type="ECO:0000313" key="10">
    <source>
        <dbReference type="Proteomes" id="UP000235828"/>
    </source>
</evidence>
<feature type="domain" description="Mce/MlaD" evidence="8">
    <location>
        <begin position="169"/>
        <end position="253"/>
    </location>
</feature>
<gene>
    <name evidence="9" type="ORF">VTAP4600_A0599</name>
</gene>
<feature type="domain" description="Mce/MlaD" evidence="8">
    <location>
        <begin position="752"/>
        <end position="817"/>
    </location>
</feature>
<feature type="domain" description="Mce/MlaD" evidence="8">
    <location>
        <begin position="641"/>
        <end position="730"/>
    </location>
</feature>